<sequence>MSGTTKTGKAIEKALQVFSESGSRKVQEVAQVAIVVSDGHSHDNPVPASRKLRKNGILLMTLGIGQHVNEQELVEMTGDKDLAFQDVLSTESLSQFTNQFRRITKGEKCDFARGKEGFNVVCSPDRIIVGASLKNRFRGHIFVEDHFHDPNCRANSTTQEVDLSIDLANCGMIVQYSLDPPGILFSTRVILKLHPNFRTKKDFLLDVNCFYPENNGLIEQKFRGTGDDIGIASNFLDISSPCEYYFTTEREECSSKCAELHDNLVHQWKCSTVSPTTKMLVHSCFIFDPYSQKSKMIIDSDGCSTDPSVISTPKYSTGLSAKADGMVIQFPGAEYIQARCTISFCTADQNSDCFDFQQLKCNKRRSKRQTAPLKKLSFSDQPLVIFDDEDEDPVQQDIYQDPFPLNDSEAVASASTDPDISTSTSKLVEVTTKKTVFIPFLHREVDNSKSDDIEISVLGIPLETVPQGEKLDERILAKLFSTQILVESPLLRIATKKRVRKSTNFCRN</sequence>
<dbReference type="Proteomes" id="UP001177023">
    <property type="component" value="Unassembled WGS sequence"/>
</dbReference>
<evidence type="ECO:0000256" key="4">
    <source>
        <dbReference type="ARBA" id="ARBA00022692"/>
    </source>
</evidence>
<organism evidence="10 11">
    <name type="scientific">Mesorhabditis spiculigera</name>
    <dbReference type="NCBI Taxonomy" id="96644"/>
    <lineage>
        <taxon>Eukaryota</taxon>
        <taxon>Metazoa</taxon>
        <taxon>Ecdysozoa</taxon>
        <taxon>Nematoda</taxon>
        <taxon>Chromadorea</taxon>
        <taxon>Rhabditida</taxon>
        <taxon>Rhabditina</taxon>
        <taxon>Rhabditomorpha</taxon>
        <taxon>Rhabditoidea</taxon>
        <taxon>Rhabditidae</taxon>
        <taxon>Mesorhabditinae</taxon>
        <taxon>Mesorhabditis</taxon>
    </lineage>
</organism>
<dbReference type="Pfam" id="PF00092">
    <property type="entry name" value="VWA"/>
    <property type="match status" value="1"/>
</dbReference>
<keyword evidence="2" id="KW-0193">Cuticle</keyword>
<dbReference type="InterPro" id="IPR002035">
    <property type="entry name" value="VWF_A"/>
</dbReference>
<dbReference type="InterPro" id="IPR001507">
    <property type="entry name" value="ZP_dom"/>
</dbReference>
<gene>
    <name evidence="10" type="ORF">MSPICULIGERA_LOCUS17086</name>
</gene>
<evidence type="ECO:0000256" key="5">
    <source>
        <dbReference type="ARBA" id="ARBA00022729"/>
    </source>
</evidence>
<dbReference type="PANTHER" id="PTHR22907">
    <property type="entry name" value="GH04558P"/>
    <property type="match status" value="1"/>
</dbReference>
<comment type="subcellular location">
    <subcellularLocation>
        <location evidence="1">Cell membrane</location>
        <topology evidence="1">Single-pass type I membrane protein</topology>
    </subcellularLocation>
</comment>
<reference evidence="10" key="1">
    <citation type="submission" date="2023-06" db="EMBL/GenBank/DDBJ databases">
        <authorList>
            <person name="Delattre M."/>
        </authorList>
    </citation>
    <scope>NUCLEOTIDE SEQUENCE</scope>
    <source>
        <strain evidence="10">AF72</strain>
    </source>
</reference>
<accession>A0AA36D1C2</accession>
<dbReference type="GO" id="GO:0005886">
    <property type="term" value="C:plasma membrane"/>
    <property type="evidence" value="ECO:0007669"/>
    <property type="project" value="UniProtKB-SubCell"/>
</dbReference>
<dbReference type="InterPro" id="IPR036465">
    <property type="entry name" value="vWFA_dom_sf"/>
</dbReference>
<keyword evidence="5" id="KW-0732">Signal</keyword>
<protein>
    <recommendedName>
        <fullName evidence="12">VWFA domain-containing protein</fullName>
    </recommendedName>
</protein>
<dbReference type="GO" id="GO:0042302">
    <property type="term" value="F:structural constituent of cuticle"/>
    <property type="evidence" value="ECO:0007669"/>
    <property type="project" value="UniProtKB-KW"/>
</dbReference>
<keyword evidence="4" id="KW-0812">Transmembrane</keyword>
<dbReference type="PROSITE" id="PS50234">
    <property type="entry name" value="VWFA"/>
    <property type="match status" value="1"/>
</dbReference>
<evidence type="ECO:0000256" key="3">
    <source>
        <dbReference type="ARBA" id="ARBA00022475"/>
    </source>
</evidence>
<keyword evidence="11" id="KW-1185">Reference proteome</keyword>
<evidence type="ECO:0000256" key="2">
    <source>
        <dbReference type="ARBA" id="ARBA00022460"/>
    </source>
</evidence>
<evidence type="ECO:0000259" key="9">
    <source>
        <dbReference type="PROSITE" id="PS51034"/>
    </source>
</evidence>
<comment type="caution">
    <text evidence="10">The sequence shown here is derived from an EMBL/GenBank/DDBJ whole genome shotgun (WGS) entry which is preliminary data.</text>
</comment>
<proteinExistence type="predicted"/>
<keyword evidence="6" id="KW-1133">Transmembrane helix</keyword>
<evidence type="ECO:0008006" key="12">
    <source>
        <dbReference type="Google" id="ProtNLM"/>
    </source>
</evidence>
<dbReference type="Gene3D" id="3.40.50.410">
    <property type="entry name" value="von Willebrand factor, type A domain"/>
    <property type="match status" value="1"/>
</dbReference>
<dbReference type="InterPro" id="IPR057475">
    <property type="entry name" value="CUT_C"/>
</dbReference>
<dbReference type="EMBL" id="CATQJA010002655">
    <property type="protein sequence ID" value="CAJ0578846.1"/>
    <property type="molecule type" value="Genomic_DNA"/>
</dbReference>
<evidence type="ECO:0000313" key="10">
    <source>
        <dbReference type="EMBL" id="CAJ0578846.1"/>
    </source>
</evidence>
<feature type="domain" description="VWFA" evidence="8">
    <location>
        <begin position="1"/>
        <end position="103"/>
    </location>
</feature>
<feature type="domain" description="ZP" evidence="9">
    <location>
        <begin position="121"/>
        <end position="368"/>
    </location>
</feature>
<dbReference type="Pfam" id="PF25301">
    <property type="entry name" value="CUT_C"/>
    <property type="match status" value="1"/>
</dbReference>
<name>A0AA36D1C2_9BILA</name>
<keyword evidence="3" id="KW-1003">Cell membrane</keyword>
<dbReference type="Pfam" id="PF25057">
    <property type="entry name" value="CUT_N"/>
    <property type="match status" value="1"/>
</dbReference>
<evidence type="ECO:0000313" key="11">
    <source>
        <dbReference type="Proteomes" id="UP001177023"/>
    </source>
</evidence>
<evidence type="ECO:0000259" key="8">
    <source>
        <dbReference type="PROSITE" id="PS50234"/>
    </source>
</evidence>
<dbReference type="InterPro" id="IPR051962">
    <property type="entry name" value="Cuticlin"/>
</dbReference>
<dbReference type="PROSITE" id="PS51034">
    <property type="entry name" value="ZP_2"/>
    <property type="match status" value="1"/>
</dbReference>
<dbReference type="PANTHER" id="PTHR22907:SF54">
    <property type="entry name" value="GH04558P"/>
    <property type="match status" value="1"/>
</dbReference>
<evidence type="ECO:0000256" key="6">
    <source>
        <dbReference type="ARBA" id="ARBA00022989"/>
    </source>
</evidence>
<evidence type="ECO:0000256" key="7">
    <source>
        <dbReference type="ARBA" id="ARBA00023136"/>
    </source>
</evidence>
<keyword evidence="7" id="KW-0472">Membrane</keyword>
<dbReference type="InterPro" id="IPR056953">
    <property type="entry name" value="CUT_N"/>
</dbReference>
<dbReference type="AlphaFoldDB" id="A0AA36D1C2"/>
<feature type="non-terminal residue" evidence="10">
    <location>
        <position position="508"/>
    </location>
</feature>
<dbReference type="SMART" id="SM00241">
    <property type="entry name" value="ZP"/>
    <property type="match status" value="1"/>
</dbReference>
<dbReference type="SUPFAM" id="SSF53300">
    <property type="entry name" value="vWA-like"/>
    <property type="match status" value="1"/>
</dbReference>
<evidence type="ECO:0000256" key="1">
    <source>
        <dbReference type="ARBA" id="ARBA00004251"/>
    </source>
</evidence>